<dbReference type="Proteomes" id="UP000198733">
    <property type="component" value="Unassembled WGS sequence"/>
</dbReference>
<dbReference type="EMBL" id="FOEH01000006">
    <property type="protein sequence ID" value="SEQ83740.1"/>
    <property type="molecule type" value="Genomic_DNA"/>
</dbReference>
<accession>A0A1H9JA55</accession>
<dbReference type="RefSeq" id="WP_245736131.1">
    <property type="nucleotide sequence ID" value="NZ_FOEH01000006.1"/>
</dbReference>
<evidence type="ECO:0000313" key="2">
    <source>
        <dbReference type="Proteomes" id="UP000198733"/>
    </source>
</evidence>
<sequence>MGKPKIMILGTFHMRYTPDLYRIKVADLLNDNRQKEIRGVIEKIKMFNPTKLAFEVIKGEEEELNEEYKKYLNDEIKLKVDEVHQYGFRIASELNHPKVYAIDWMESVGNMGIGQVFDWAKTNQPELYDYIDKKYRSDRDFNLTDKSIVDLMRDSNNEANIRKGHEMNMAIARIGSEENYVGIDWLRWWYQRNLIIYSNLANISNSSSDRIILIIGHAHVYLISQFLKESGMFEVKSAMNYL</sequence>
<organism evidence="1 2">
    <name type="scientific">Virgibacillus subterraneus</name>
    <dbReference type="NCBI Taxonomy" id="621109"/>
    <lineage>
        <taxon>Bacteria</taxon>
        <taxon>Bacillati</taxon>
        <taxon>Bacillota</taxon>
        <taxon>Bacilli</taxon>
        <taxon>Bacillales</taxon>
        <taxon>Bacillaceae</taxon>
        <taxon>Virgibacillus</taxon>
    </lineage>
</organism>
<evidence type="ECO:0008006" key="3">
    <source>
        <dbReference type="Google" id="ProtNLM"/>
    </source>
</evidence>
<reference evidence="1 2" key="1">
    <citation type="submission" date="2016-10" db="EMBL/GenBank/DDBJ databases">
        <authorList>
            <person name="Varghese N."/>
            <person name="Submissions S."/>
        </authorList>
    </citation>
    <scope>NUCLEOTIDE SEQUENCE [LARGE SCALE GENOMIC DNA]</scope>
    <source>
        <strain evidence="1 2">CGMCC 1.7734</strain>
    </source>
</reference>
<proteinExistence type="predicted"/>
<dbReference type="Pfam" id="PF18950">
    <property type="entry name" value="DUF5694"/>
    <property type="match status" value="1"/>
</dbReference>
<comment type="caution">
    <text evidence="1">The sequence shown here is derived from an EMBL/GenBank/DDBJ whole genome shotgun (WGS) entry which is preliminary data.</text>
</comment>
<keyword evidence="2" id="KW-1185">Reference proteome</keyword>
<name>A0A1H9JA55_9BACI</name>
<dbReference type="InterPro" id="IPR043749">
    <property type="entry name" value="DUF5694"/>
</dbReference>
<evidence type="ECO:0000313" key="1">
    <source>
        <dbReference type="EMBL" id="SEQ83740.1"/>
    </source>
</evidence>
<protein>
    <recommendedName>
        <fullName evidence="3">TraB/GumN family protein</fullName>
    </recommendedName>
</protein>
<gene>
    <name evidence="1" type="ORF">SAMN05216232_3462</name>
</gene>